<evidence type="ECO:0000313" key="1">
    <source>
        <dbReference type="EMBL" id="RJF85807.1"/>
    </source>
</evidence>
<dbReference type="AlphaFoldDB" id="A0A418W766"/>
<keyword evidence="2" id="KW-1185">Reference proteome</keyword>
<reference evidence="1 2" key="1">
    <citation type="submission" date="2018-09" db="EMBL/GenBank/DDBJ databases">
        <authorList>
            <person name="Zhu H."/>
        </authorList>
    </citation>
    <scope>NUCLEOTIDE SEQUENCE [LARGE SCALE GENOMIC DNA]</scope>
    <source>
        <strain evidence="1 2">K2R01-6</strain>
    </source>
</reference>
<evidence type="ECO:0000313" key="2">
    <source>
        <dbReference type="Proteomes" id="UP000286100"/>
    </source>
</evidence>
<protein>
    <submittedName>
        <fullName evidence="1">Uncharacterized protein</fullName>
    </submittedName>
</protein>
<gene>
    <name evidence="1" type="ORF">D3876_18200</name>
</gene>
<organism evidence="1 2">
    <name type="scientific">Sphingomonas cavernae</name>
    <dbReference type="NCBI Taxonomy" id="2320861"/>
    <lineage>
        <taxon>Bacteria</taxon>
        <taxon>Pseudomonadati</taxon>
        <taxon>Pseudomonadota</taxon>
        <taxon>Alphaproteobacteria</taxon>
        <taxon>Sphingomonadales</taxon>
        <taxon>Sphingomonadaceae</taxon>
        <taxon>Sphingomonas</taxon>
    </lineage>
</organism>
<dbReference type="RefSeq" id="WP_119764913.1">
    <property type="nucleotide sequence ID" value="NZ_QYUM01000004.1"/>
</dbReference>
<name>A0A418W766_9SPHN</name>
<comment type="caution">
    <text evidence="1">The sequence shown here is derived from an EMBL/GenBank/DDBJ whole genome shotgun (WGS) entry which is preliminary data.</text>
</comment>
<dbReference type="Proteomes" id="UP000286100">
    <property type="component" value="Unassembled WGS sequence"/>
</dbReference>
<dbReference type="EMBL" id="QYUM01000004">
    <property type="protein sequence ID" value="RJF85807.1"/>
    <property type="molecule type" value="Genomic_DNA"/>
</dbReference>
<accession>A0A418W766</accession>
<proteinExistence type="predicted"/>
<sequence length="66" mass="7547">MGRKTRDFLIACWKAELRAAERAVDRVAELMHRAMAARYARMAAEEYAHTDPRLCPQRLVARSSGN</sequence>